<evidence type="ECO:0000313" key="2">
    <source>
        <dbReference type="Proteomes" id="UP000663874"/>
    </source>
</evidence>
<comment type="caution">
    <text evidence="1">The sequence shown here is derived from an EMBL/GenBank/DDBJ whole genome shotgun (WGS) entry which is preliminary data.</text>
</comment>
<accession>A0A820E0Y0</accession>
<name>A0A820E0Y0_9BILA</name>
<protein>
    <submittedName>
        <fullName evidence="1">Uncharacterized protein</fullName>
    </submittedName>
</protein>
<proteinExistence type="predicted"/>
<reference evidence="1" key="1">
    <citation type="submission" date="2021-02" db="EMBL/GenBank/DDBJ databases">
        <authorList>
            <person name="Nowell W R."/>
        </authorList>
    </citation>
    <scope>NUCLEOTIDE SEQUENCE</scope>
</reference>
<sequence length="101" mass="11712">MSSNSSIDSAPYLHANKFSRFIHHWVSPLLKKSRKQGTLYLNDLYDLPDHLKSSTLTDKLETNWFNEVKRNPQKPSLIRATLRTLGWKPFLLGFLEVLNVS</sequence>
<gene>
    <name evidence="1" type="ORF">FNK824_LOCUS38096</name>
</gene>
<dbReference type="Proteomes" id="UP000663874">
    <property type="component" value="Unassembled WGS sequence"/>
</dbReference>
<dbReference type="AlphaFoldDB" id="A0A820E0Y0"/>
<organism evidence="1 2">
    <name type="scientific">Rotaria sordida</name>
    <dbReference type="NCBI Taxonomy" id="392033"/>
    <lineage>
        <taxon>Eukaryota</taxon>
        <taxon>Metazoa</taxon>
        <taxon>Spiralia</taxon>
        <taxon>Gnathifera</taxon>
        <taxon>Rotifera</taxon>
        <taxon>Eurotatoria</taxon>
        <taxon>Bdelloidea</taxon>
        <taxon>Philodinida</taxon>
        <taxon>Philodinidae</taxon>
        <taxon>Rotaria</taxon>
    </lineage>
</organism>
<dbReference type="EMBL" id="CAJOBE010020838">
    <property type="protein sequence ID" value="CAF4239513.1"/>
    <property type="molecule type" value="Genomic_DNA"/>
</dbReference>
<evidence type="ECO:0000313" key="1">
    <source>
        <dbReference type="EMBL" id="CAF4239513.1"/>
    </source>
</evidence>